<dbReference type="InterPro" id="IPR012677">
    <property type="entry name" value="Nucleotide-bd_a/b_plait_sf"/>
</dbReference>
<evidence type="ECO:0000256" key="1">
    <source>
        <dbReference type="ARBA" id="ARBA00022884"/>
    </source>
</evidence>
<evidence type="ECO:0000313" key="5">
    <source>
        <dbReference type="WBParaSite" id="jg22229"/>
    </source>
</evidence>
<dbReference type="WBParaSite" id="jg22229">
    <property type="protein sequence ID" value="jg22229"/>
    <property type="gene ID" value="jg22229"/>
</dbReference>
<dbReference type="PROSITE" id="PS50102">
    <property type="entry name" value="RRM"/>
    <property type="match status" value="4"/>
</dbReference>
<feature type="domain" description="RRM" evidence="3">
    <location>
        <begin position="114"/>
        <end position="191"/>
    </location>
</feature>
<evidence type="ECO:0000313" key="4">
    <source>
        <dbReference type="Proteomes" id="UP000887574"/>
    </source>
</evidence>
<proteinExistence type="predicted"/>
<organism evidence="4 5">
    <name type="scientific">Ditylenchus dipsaci</name>
    <dbReference type="NCBI Taxonomy" id="166011"/>
    <lineage>
        <taxon>Eukaryota</taxon>
        <taxon>Metazoa</taxon>
        <taxon>Ecdysozoa</taxon>
        <taxon>Nematoda</taxon>
        <taxon>Chromadorea</taxon>
        <taxon>Rhabditida</taxon>
        <taxon>Tylenchina</taxon>
        <taxon>Tylenchomorpha</taxon>
        <taxon>Sphaerularioidea</taxon>
        <taxon>Anguinidae</taxon>
        <taxon>Anguininae</taxon>
        <taxon>Ditylenchus</taxon>
    </lineage>
</organism>
<dbReference type="Pfam" id="PF00076">
    <property type="entry name" value="RRM_1"/>
    <property type="match status" value="4"/>
</dbReference>
<dbReference type="GO" id="GO:0003723">
    <property type="term" value="F:RNA binding"/>
    <property type="evidence" value="ECO:0007669"/>
    <property type="project" value="UniProtKB-UniRule"/>
</dbReference>
<keyword evidence="1 2" id="KW-0694">RNA-binding</keyword>
<feature type="domain" description="RRM" evidence="3">
    <location>
        <begin position="354"/>
        <end position="418"/>
    </location>
</feature>
<dbReference type="Proteomes" id="UP000887574">
    <property type="component" value="Unplaced"/>
</dbReference>
<feature type="domain" description="RRM" evidence="3">
    <location>
        <begin position="271"/>
        <end position="353"/>
    </location>
</feature>
<dbReference type="InterPro" id="IPR050886">
    <property type="entry name" value="RNA-binding_reg"/>
</dbReference>
<dbReference type="InterPro" id="IPR035979">
    <property type="entry name" value="RBD_domain_sf"/>
</dbReference>
<reference evidence="5" key="1">
    <citation type="submission" date="2022-11" db="UniProtKB">
        <authorList>
            <consortium name="WormBaseParasite"/>
        </authorList>
    </citation>
    <scope>IDENTIFICATION</scope>
</reference>
<name>A0A915DPG6_9BILA</name>
<dbReference type="SMART" id="SM00360">
    <property type="entry name" value="RRM"/>
    <property type="match status" value="4"/>
</dbReference>
<dbReference type="AlphaFoldDB" id="A0A915DPG6"/>
<accession>A0A915DPG6</accession>
<dbReference type="PANTHER" id="PTHR48024:SF56">
    <property type="entry name" value="HETEROGENEOUS NUCLEAR RIBONUCLEOPROTEIN A0"/>
    <property type="match status" value="1"/>
</dbReference>
<dbReference type="InterPro" id="IPR000504">
    <property type="entry name" value="RRM_dom"/>
</dbReference>
<evidence type="ECO:0000256" key="2">
    <source>
        <dbReference type="PROSITE-ProRule" id="PRU00176"/>
    </source>
</evidence>
<keyword evidence="4" id="KW-1185">Reference proteome</keyword>
<dbReference type="SUPFAM" id="SSF54928">
    <property type="entry name" value="RNA-binding domain, RBD"/>
    <property type="match status" value="4"/>
</dbReference>
<dbReference type="PANTHER" id="PTHR48024">
    <property type="entry name" value="GEO13361P1-RELATED"/>
    <property type="match status" value="1"/>
</dbReference>
<feature type="domain" description="RRM" evidence="3">
    <location>
        <begin position="192"/>
        <end position="269"/>
    </location>
</feature>
<protein>
    <submittedName>
        <fullName evidence="5">RRM domain-containing protein</fullName>
    </submittedName>
</protein>
<dbReference type="GO" id="GO:0005634">
    <property type="term" value="C:nucleus"/>
    <property type="evidence" value="ECO:0007669"/>
    <property type="project" value="TreeGrafter"/>
</dbReference>
<evidence type="ECO:0000259" key="3">
    <source>
        <dbReference type="PROSITE" id="PS50102"/>
    </source>
</evidence>
<dbReference type="Gene3D" id="3.30.70.330">
    <property type="match status" value="4"/>
</dbReference>
<sequence>MRPLLRLLPYLLPSTSRLCIIHQFQVNARVLAQYRCLNVSAAVYMPVSNINLLHDWKSNVRFRHMFRVEQLPSAATEQTLREFYSHKEALHRALEARPHSILGQSVIARDARLRHLILEGLSSETTEESLTAFYVQFGCLVGTVVLNGAEPGSKIGYVYFGDEENMNSAISALPHVIDGKEVEVKILYPSELTLCVTKLSLTTTDAKLKEVFSKFDPMVKCNVKMDSKTGKSSGIAYLRFSSEQELQAALDAQPYVIDGEQIEVIYKNAQHELFLPALPYSITEESLKNFFSTFDPNVNCHMAREKETNRLRDFATVTFSSKEALENAIKARPYIIEGMKVNALNDGVRRSKRCAIFVGGLAYKTTDETLRNFFADFGTVVEATIKRDKETNRSRGFGFVTFSTVKAAQIALANEPYN</sequence>